<evidence type="ECO:0000313" key="1">
    <source>
        <dbReference type="EMBL" id="SFZ94606.1"/>
    </source>
</evidence>
<dbReference type="Proteomes" id="UP000182034">
    <property type="component" value="Unassembled WGS sequence"/>
</dbReference>
<sequence>MKFDADLVEGFSDEEGNEVMKMVLQMEFNVEV</sequence>
<dbReference type="EMBL" id="FPKW01000007">
    <property type="protein sequence ID" value="SFZ94606.1"/>
    <property type="molecule type" value="Genomic_DNA"/>
</dbReference>
<protein>
    <submittedName>
        <fullName evidence="1">Uncharacterized protein</fullName>
    </submittedName>
</protein>
<accession>A0A1K2IQK9</accession>
<organism evidence="1 2">
    <name type="scientific">Chryseobacterium limigenitum</name>
    <dbReference type="NCBI Taxonomy" id="1612149"/>
    <lineage>
        <taxon>Bacteria</taxon>
        <taxon>Pseudomonadati</taxon>
        <taxon>Bacteroidota</taxon>
        <taxon>Flavobacteriia</taxon>
        <taxon>Flavobacteriales</taxon>
        <taxon>Weeksellaceae</taxon>
        <taxon>Chryseobacterium group</taxon>
        <taxon>Chryseobacterium</taxon>
    </lineage>
</organism>
<reference evidence="2" key="1">
    <citation type="submission" date="2016-10" db="EMBL/GenBank/DDBJ databases">
        <authorList>
            <person name="Varghese N."/>
            <person name="Submissions S."/>
        </authorList>
    </citation>
    <scope>NUCLEOTIDE SEQUENCE [LARGE SCALE GENOMIC DNA]</scope>
    <source>
        <strain evidence="2">SUR2</strain>
    </source>
</reference>
<keyword evidence="2" id="KW-1185">Reference proteome</keyword>
<proteinExistence type="predicted"/>
<dbReference type="STRING" id="1612149.SAMN05216324_10794"/>
<dbReference type="AlphaFoldDB" id="A0A1K2IQK9"/>
<gene>
    <name evidence="1" type="ORF">SAMN05216324_10794</name>
</gene>
<name>A0A1K2IQK9_9FLAO</name>
<evidence type="ECO:0000313" key="2">
    <source>
        <dbReference type="Proteomes" id="UP000182034"/>
    </source>
</evidence>